<dbReference type="SUPFAM" id="SSF58100">
    <property type="entry name" value="Bacterial hemolysins"/>
    <property type="match status" value="1"/>
</dbReference>
<proteinExistence type="predicted"/>
<evidence type="ECO:0000256" key="2">
    <source>
        <dbReference type="SAM" id="Phobius"/>
    </source>
</evidence>
<keyword evidence="4" id="KW-1185">Reference proteome</keyword>
<evidence type="ECO:0000313" key="3">
    <source>
        <dbReference type="EMBL" id="KIK23708.1"/>
    </source>
</evidence>
<gene>
    <name evidence="3" type="ORF">PISMIDRAFT_678938</name>
</gene>
<keyword evidence="1" id="KW-0175">Coiled coil</keyword>
<dbReference type="Proteomes" id="UP000054018">
    <property type="component" value="Unassembled WGS sequence"/>
</dbReference>
<dbReference type="Gene3D" id="1.20.1170.10">
    <property type="match status" value="1"/>
</dbReference>
<protein>
    <submittedName>
        <fullName evidence="3">Uncharacterized protein</fullName>
    </submittedName>
</protein>
<feature type="coiled-coil region" evidence="1">
    <location>
        <begin position="210"/>
        <end position="237"/>
    </location>
</feature>
<reference evidence="3 4" key="1">
    <citation type="submission" date="2014-04" db="EMBL/GenBank/DDBJ databases">
        <authorList>
            <consortium name="DOE Joint Genome Institute"/>
            <person name="Kuo A."/>
            <person name="Kohler A."/>
            <person name="Costa M.D."/>
            <person name="Nagy L.G."/>
            <person name="Floudas D."/>
            <person name="Copeland A."/>
            <person name="Barry K.W."/>
            <person name="Cichocki N."/>
            <person name="Veneault-Fourrey C."/>
            <person name="LaButti K."/>
            <person name="Lindquist E.A."/>
            <person name="Lipzen A."/>
            <person name="Lundell T."/>
            <person name="Morin E."/>
            <person name="Murat C."/>
            <person name="Sun H."/>
            <person name="Tunlid A."/>
            <person name="Henrissat B."/>
            <person name="Grigoriev I.V."/>
            <person name="Hibbett D.S."/>
            <person name="Martin F."/>
            <person name="Nordberg H.P."/>
            <person name="Cantor M.N."/>
            <person name="Hua S.X."/>
        </authorList>
    </citation>
    <scope>NUCLEOTIDE SEQUENCE [LARGE SCALE GENOMIC DNA]</scope>
    <source>
        <strain evidence="3 4">441</strain>
    </source>
</reference>
<dbReference type="OrthoDB" id="3023291at2759"/>
<organism evidence="3 4">
    <name type="scientific">Pisolithus microcarpus 441</name>
    <dbReference type="NCBI Taxonomy" id="765257"/>
    <lineage>
        <taxon>Eukaryota</taxon>
        <taxon>Fungi</taxon>
        <taxon>Dikarya</taxon>
        <taxon>Basidiomycota</taxon>
        <taxon>Agaricomycotina</taxon>
        <taxon>Agaricomycetes</taxon>
        <taxon>Agaricomycetidae</taxon>
        <taxon>Boletales</taxon>
        <taxon>Sclerodermatineae</taxon>
        <taxon>Pisolithaceae</taxon>
        <taxon>Pisolithus</taxon>
    </lineage>
</organism>
<dbReference type="EMBL" id="KN833723">
    <property type="protein sequence ID" value="KIK23708.1"/>
    <property type="molecule type" value="Genomic_DNA"/>
</dbReference>
<keyword evidence="2" id="KW-0812">Transmembrane</keyword>
<accession>A0A0C9ZVK8</accession>
<keyword evidence="2" id="KW-1133">Transmembrane helix</keyword>
<dbReference type="HOGENOM" id="CLU_060577_0_0_1"/>
<evidence type="ECO:0000256" key="1">
    <source>
        <dbReference type="SAM" id="Coils"/>
    </source>
</evidence>
<keyword evidence="2" id="KW-0472">Membrane</keyword>
<name>A0A0C9ZVK8_9AGAM</name>
<reference evidence="4" key="2">
    <citation type="submission" date="2015-01" db="EMBL/GenBank/DDBJ databases">
        <title>Evolutionary Origins and Diversification of the Mycorrhizal Mutualists.</title>
        <authorList>
            <consortium name="DOE Joint Genome Institute"/>
            <consortium name="Mycorrhizal Genomics Consortium"/>
            <person name="Kohler A."/>
            <person name="Kuo A."/>
            <person name="Nagy L.G."/>
            <person name="Floudas D."/>
            <person name="Copeland A."/>
            <person name="Barry K.W."/>
            <person name="Cichocki N."/>
            <person name="Veneault-Fourrey C."/>
            <person name="LaButti K."/>
            <person name="Lindquist E.A."/>
            <person name="Lipzen A."/>
            <person name="Lundell T."/>
            <person name="Morin E."/>
            <person name="Murat C."/>
            <person name="Riley R."/>
            <person name="Ohm R."/>
            <person name="Sun H."/>
            <person name="Tunlid A."/>
            <person name="Henrissat B."/>
            <person name="Grigoriev I.V."/>
            <person name="Hibbett D.S."/>
            <person name="Martin F."/>
        </authorList>
    </citation>
    <scope>NUCLEOTIDE SEQUENCE [LARGE SCALE GENOMIC DNA]</scope>
    <source>
        <strain evidence="4">441</strain>
    </source>
</reference>
<sequence length="403" mass="45173">MSTNINDLGLPFCGEVIGFNTESPKTNKTPSKSQELAFEVHDPVPPYHPASEEVLKVVNDTIKSPQAKSELQKAVKDLGDSAFSIEVCFNNVADGLHKAQRQGTTAQKRQLKTYADNWAVHHKEYIRLLWESRRVAGHARATANDFAGDFINLMTASDITLAEKKQEIQAYRQQLQEDVKKSSNLSQGFYDLRNAVDRFQDDVVTFLRSRNELETQVQNLRVNLDKIKKEISQLTRRGFLDATALVGLGGVAAGGVAIGVLCPLLWIGAAVAAYKTDRKGMDIIHTVRERNAKTAELARLEKQLEQQRAAMEGMQKIHTILDPLKSDMELIKEKLVVFGKIWQLIHTDLNEIERCLELATSSAGARMFRTRLETVSTIYHALADALYQYETNVHVQNVAKLSD</sequence>
<dbReference type="AlphaFoldDB" id="A0A0C9ZVK8"/>
<evidence type="ECO:0000313" key="4">
    <source>
        <dbReference type="Proteomes" id="UP000054018"/>
    </source>
</evidence>
<feature type="transmembrane region" description="Helical" evidence="2">
    <location>
        <begin position="244"/>
        <end position="274"/>
    </location>
</feature>
<feature type="coiled-coil region" evidence="1">
    <location>
        <begin position="290"/>
        <end position="317"/>
    </location>
</feature>